<reference evidence="2 3" key="1">
    <citation type="submission" date="2020-08" db="EMBL/GenBank/DDBJ databases">
        <title>Genome sequence of Tessaracoccus defluvii JCM 17540T.</title>
        <authorList>
            <person name="Hyun D.-W."/>
            <person name="Bae J.-W."/>
        </authorList>
    </citation>
    <scope>NUCLEOTIDE SEQUENCE [LARGE SCALE GENOMIC DNA]</scope>
    <source>
        <strain evidence="2 3">JCM 17540</strain>
    </source>
</reference>
<dbReference type="Proteomes" id="UP000516117">
    <property type="component" value="Chromosome"/>
</dbReference>
<organism evidence="2 3">
    <name type="scientific">Tessaracoccus defluvii</name>
    <dbReference type="NCBI Taxonomy" id="1285901"/>
    <lineage>
        <taxon>Bacteria</taxon>
        <taxon>Bacillati</taxon>
        <taxon>Actinomycetota</taxon>
        <taxon>Actinomycetes</taxon>
        <taxon>Propionibacteriales</taxon>
        <taxon>Propionibacteriaceae</taxon>
        <taxon>Tessaracoccus</taxon>
    </lineage>
</organism>
<keyword evidence="1" id="KW-1133">Transmembrane helix</keyword>
<keyword evidence="1" id="KW-0472">Membrane</keyword>
<keyword evidence="1" id="KW-0812">Transmembrane</keyword>
<feature type="transmembrane region" description="Helical" evidence="1">
    <location>
        <begin position="20"/>
        <end position="43"/>
    </location>
</feature>
<sequence>MATATATRGGIRGGACRRAVVLGSLLAFALIVGLLTVCTLNAWGHSHDAPVAAPAAHHADAGLAAPAPLGSEGPEHAPGAAAALCAMALLTFVVALGLPRADASRVEPRTRRAAVTVSRLVRPAPPPSLLVLCISRT</sequence>
<accession>A0A7H0H2Y2</accession>
<dbReference type="AlphaFoldDB" id="A0A7H0H2Y2"/>
<evidence type="ECO:0000256" key="1">
    <source>
        <dbReference type="SAM" id="Phobius"/>
    </source>
</evidence>
<dbReference type="KEGG" id="tdf:H9L22_11415"/>
<feature type="transmembrane region" description="Helical" evidence="1">
    <location>
        <begin position="79"/>
        <end position="99"/>
    </location>
</feature>
<name>A0A7H0H2Y2_9ACTN</name>
<evidence type="ECO:0000313" key="3">
    <source>
        <dbReference type="Proteomes" id="UP000516117"/>
    </source>
</evidence>
<dbReference type="RefSeq" id="WP_187720034.1">
    <property type="nucleotide sequence ID" value="NZ_BAABBL010000004.1"/>
</dbReference>
<gene>
    <name evidence="2" type="ORF">H9L22_11415</name>
</gene>
<dbReference type="EMBL" id="CP060789">
    <property type="protein sequence ID" value="QNP54898.1"/>
    <property type="molecule type" value="Genomic_DNA"/>
</dbReference>
<evidence type="ECO:0000313" key="2">
    <source>
        <dbReference type="EMBL" id="QNP54898.1"/>
    </source>
</evidence>
<keyword evidence="3" id="KW-1185">Reference proteome</keyword>
<proteinExistence type="predicted"/>
<protein>
    <submittedName>
        <fullName evidence="2">Uncharacterized protein</fullName>
    </submittedName>
</protein>